<evidence type="ECO:0000256" key="13">
    <source>
        <dbReference type="SAM" id="MobiDB-lite"/>
    </source>
</evidence>
<sequence>MVTTPSHALAAPQCRPLHGRICRRAALDRPRSLYARHLHFCARAAASSESASDQIAASSSGRTDEAITVTPLQSAGPNTGPGDQQSPSEGNSNRQRGFINAFAHAIALRVHRAYLLVSIWALKRTSKDSRKRFLQRFRRGIVLGTAAFVGVGVLLSLLDPLRRPPHEVMYSDFLAAVNTGKVQTARIDDSTSHVYFRTQAAGQEAASTSSASDSNEKVSPTSQRASAQQVYFTKRVNDPNLVPMLLAHGVRFGAVKATITGALGRMLGTVFALWLPLVPLFLVMRHALGGRSSMSKKRAGNEKYLQSGVTFSDVAGVEAACQELMEVVACLRDAAQYTALNAKTPSGVLLCGPPGTGKTLLARAVAGEANVPFFAAAASEFVELFVGRGAARIRDLFAEARKRAPAVVFIDELDAIGGRRGLGMNEERDQTLNQLLTELDGFEGRQGVLLLAATNRPEVLDAALTRPGRLSRRVVVPLPDEKGRSDILAVHLRNTPMATPADKEQACTLIAKHTRGFSGAQLANVVNEGALLAGRKGAKVVEIRELLEAIDRTRNGIDGGAGTMNLIGGWRTRIREMLIESLSDTKSMQRAIPLSGG</sequence>
<dbReference type="Gene3D" id="3.40.50.300">
    <property type="entry name" value="P-loop containing nucleotide triphosphate hydrolases"/>
    <property type="match status" value="1"/>
</dbReference>
<evidence type="ECO:0000313" key="17">
    <source>
        <dbReference type="Proteomes" id="UP001465755"/>
    </source>
</evidence>
<feature type="transmembrane region" description="Helical" evidence="14">
    <location>
        <begin position="266"/>
        <end position="288"/>
    </location>
</feature>
<keyword evidence="10 14" id="KW-1133">Transmembrane helix</keyword>
<dbReference type="PANTHER" id="PTHR23076">
    <property type="entry name" value="METALLOPROTEASE M41 FTSH"/>
    <property type="match status" value="1"/>
</dbReference>
<protein>
    <recommendedName>
        <fullName evidence="15">AAA+ ATPase domain-containing protein</fullName>
    </recommendedName>
</protein>
<feature type="transmembrane region" description="Helical" evidence="14">
    <location>
        <begin position="140"/>
        <end position="158"/>
    </location>
</feature>
<evidence type="ECO:0000256" key="9">
    <source>
        <dbReference type="ARBA" id="ARBA00022946"/>
    </source>
</evidence>
<keyword evidence="5 14" id="KW-0812">Transmembrane</keyword>
<comment type="subcellular location">
    <subcellularLocation>
        <location evidence="1">Membrane</location>
        <topology evidence="1">Multi-pass membrane protein</topology>
    </subcellularLocation>
</comment>
<evidence type="ECO:0000256" key="3">
    <source>
        <dbReference type="ARBA" id="ARBA00010550"/>
    </source>
</evidence>
<dbReference type="GO" id="GO:0006508">
    <property type="term" value="P:proteolysis"/>
    <property type="evidence" value="ECO:0007669"/>
    <property type="project" value="UniProtKB-KW"/>
</dbReference>
<dbReference type="PANTHER" id="PTHR23076:SF110">
    <property type="entry name" value="INACTIVE ATP-DEPENDENT ZINC METALLOPROTEASE FTSHI 3, CHLOROPLASTIC-RELATED"/>
    <property type="match status" value="1"/>
</dbReference>
<comment type="similarity">
    <text evidence="2">In the C-terminal section; belongs to the peptidase M41 family.</text>
</comment>
<dbReference type="SMART" id="SM00382">
    <property type="entry name" value="AAA"/>
    <property type="match status" value="1"/>
</dbReference>
<evidence type="ECO:0000256" key="4">
    <source>
        <dbReference type="ARBA" id="ARBA00022670"/>
    </source>
</evidence>
<organism evidence="16 17">
    <name type="scientific">Symbiochloris irregularis</name>
    <dbReference type="NCBI Taxonomy" id="706552"/>
    <lineage>
        <taxon>Eukaryota</taxon>
        <taxon>Viridiplantae</taxon>
        <taxon>Chlorophyta</taxon>
        <taxon>core chlorophytes</taxon>
        <taxon>Trebouxiophyceae</taxon>
        <taxon>Trebouxiales</taxon>
        <taxon>Trebouxiaceae</taxon>
        <taxon>Symbiochloris</taxon>
    </lineage>
</organism>
<evidence type="ECO:0000256" key="12">
    <source>
        <dbReference type="RuleBase" id="RU003651"/>
    </source>
</evidence>
<dbReference type="GO" id="GO:0016887">
    <property type="term" value="F:ATP hydrolysis activity"/>
    <property type="evidence" value="ECO:0007669"/>
    <property type="project" value="InterPro"/>
</dbReference>
<dbReference type="InterPro" id="IPR003960">
    <property type="entry name" value="ATPase_AAA_CS"/>
</dbReference>
<dbReference type="Gene3D" id="3.30.720.210">
    <property type="match status" value="1"/>
</dbReference>
<dbReference type="PROSITE" id="PS00674">
    <property type="entry name" value="AAA"/>
    <property type="match status" value="1"/>
</dbReference>
<keyword evidence="11 14" id="KW-0472">Membrane</keyword>
<keyword evidence="4" id="KW-0645">Protease</keyword>
<feature type="compositionally biased region" description="Polar residues" evidence="13">
    <location>
        <begin position="70"/>
        <end position="94"/>
    </location>
</feature>
<dbReference type="FunFam" id="3.40.50.300:FF:000277">
    <property type="entry name" value="ATP-dependent zinc metalloprotease FtsH"/>
    <property type="match status" value="1"/>
</dbReference>
<dbReference type="EMBL" id="JALJOQ010000121">
    <property type="protein sequence ID" value="KAK9795934.1"/>
    <property type="molecule type" value="Genomic_DNA"/>
</dbReference>
<dbReference type="FunFam" id="1.10.8.60:FF:000001">
    <property type="entry name" value="ATP-dependent zinc metalloprotease FtsH"/>
    <property type="match status" value="1"/>
</dbReference>
<dbReference type="AlphaFoldDB" id="A0AAW1NR90"/>
<dbReference type="Gene3D" id="1.10.8.60">
    <property type="match status" value="1"/>
</dbReference>
<accession>A0AAW1NR90</accession>
<proteinExistence type="inferred from homology"/>
<dbReference type="SUPFAM" id="SSF52540">
    <property type="entry name" value="P-loop containing nucleoside triphosphate hydrolases"/>
    <property type="match status" value="1"/>
</dbReference>
<evidence type="ECO:0000256" key="6">
    <source>
        <dbReference type="ARBA" id="ARBA00022741"/>
    </source>
</evidence>
<comment type="similarity">
    <text evidence="3">In the N-terminal section; belongs to the AAA ATPase family.</text>
</comment>
<keyword evidence="7" id="KW-0378">Hydrolase</keyword>
<dbReference type="GO" id="GO:0004176">
    <property type="term" value="F:ATP-dependent peptidase activity"/>
    <property type="evidence" value="ECO:0007669"/>
    <property type="project" value="TreeGrafter"/>
</dbReference>
<dbReference type="Pfam" id="PF00004">
    <property type="entry name" value="AAA"/>
    <property type="match status" value="1"/>
</dbReference>
<comment type="caution">
    <text evidence="16">The sequence shown here is derived from an EMBL/GenBank/DDBJ whole genome shotgun (WGS) entry which is preliminary data.</text>
</comment>
<dbReference type="Proteomes" id="UP001465755">
    <property type="component" value="Unassembled WGS sequence"/>
</dbReference>
<evidence type="ECO:0000256" key="5">
    <source>
        <dbReference type="ARBA" id="ARBA00022692"/>
    </source>
</evidence>
<evidence type="ECO:0000256" key="8">
    <source>
        <dbReference type="ARBA" id="ARBA00022840"/>
    </source>
</evidence>
<comment type="similarity">
    <text evidence="12">Belongs to the AAA ATPase family.</text>
</comment>
<dbReference type="Pfam" id="PF17862">
    <property type="entry name" value="AAA_lid_3"/>
    <property type="match status" value="1"/>
</dbReference>
<evidence type="ECO:0000256" key="10">
    <source>
        <dbReference type="ARBA" id="ARBA00022989"/>
    </source>
</evidence>
<name>A0AAW1NR90_9CHLO</name>
<dbReference type="InterPro" id="IPR027417">
    <property type="entry name" value="P-loop_NTPase"/>
</dbReference>
<dbReference type="GO" id="GO:0005524">
    <property type="term" value="F:ATP binding"/>
    <property type="evidence" value="ECO:0007669"/>
    <property type="project" value="UniProtKB-KW"/>
</dbReference>
<evidence type="ECO:0000256" key="7">
    <source>
        <dbReference type="ARBA" id="ARBA00022801"/>
    </source>
</evidence>
<evidence type="ECO:0000313" key="16">
    <source>
        <dbReference type="EMBL" id="KAK9795934.1"/>
    </source>
</evidence>
<evidence type="ECO:0000256" key="1">
    <source>
        <dbReference type="ARBA" id="ARBA00004141"/>
    </source>
</evidence>
<feature type="domain" description="AAA+ ATPase" evidence="15">
    <location>
        <begin position="344"/>
        <end position="480"/>
    </location>
</feature>
<dbReference type="InterPro" id="IPR041569">
    <property type="entry name" value="AAA_lid_3"/>
</dbReference>
<evidence type="ECO:0000256" key="11">
    <source>
        <dbReference type="ARBA" id="ARBA00023136"/>
    </source>
</evidence>
<gene>
    <name evidence="16" type="ORF">WJX73_007369</name>
</gene>
<keyword evidence="6 12" id="KW-0547">Nucleotide-binding</keyword>
<evidence type="ECO:0000256" key="14">
    <source>
        <dbReference type="SAM" id="Phobius"/>
    </source>
</evidence>
<evidence type="ECO:0000259" key="15">
    <source>
        <dbReference type="SMART" id="SM00382"/>
    </source>
</evidence>
<dbReference type="InterPro" id="IPR003959">
    <property type="entry name" value="ATPase_AAA_core"/>
</dbReference>
<dbReference type="CDD" id="cd19501">
    <property type="entry name" value="RecA-like_FtsH"/>
    <property type="match status" value="1"/>
</dbReference>
<reference evidence="16 17" key="1">
    <citation type="journal article" date="2024" name="Nat. Commun.">
        <title>Phylogenomics reveals the evolutionary origins of lichenization in chlorophyte algae.</title>
        <authorList>
            <person name="Puginier C."/>
            <person name="Libourel C."/>
            <person name="Otte J."/>
            <person name="Skaloud P."/>
            <person name="Haon M."/>
            <person name="Grisel S."/>
            <person name="Petersen M."/>
            <person name="Berrin J.G."/>
            <person name="Delaux P.M."/>
            <person name="Dal Grande F."/>
            <person name="Keller J."/>
        </authorList>
    </citation>
    <scope>NUCLEOTIDE SEQUENCE [LARGE SCALE GENOMIC DNA]</scope>
    <source>
        <strain evidence="16 17">SAG 2036</strain>
    </source>
</reference>
<dbReference type="InterPro" id="IPR003593">
    <property type="entry name" value="AAA+_ATPase"/>
</dbReference>
<feature type="region of interest" description="Disordered" evidence="13">
    <location>
        <begin position="52"/>
        <end position="94"/>
    </location>
</feature>
<keyword evidence="9" id="KW-0809">Transit peptide</keyword>
<dbReference type="GO" id="GO:0009535">
    <property type="term" value="C:chloroplast thylakoid membrane"/>
    <property type="evidence" value="ECO:0007669"/>
    <property type="project" value="TreeGrafter"/>
</dbReference>
<keyword evidence="8 12" id="KW-0067">ATP-binding</keyword>
<keyword evidence="17" id="KW-1185">Reference proteome</keyword>
<evidence type="ECO:0000256" key="2">
    <source>
        <dbReference type="ARBA" id="ARBA00010044"/>
    </source>
</evidence>